<organism evidence="1 2">
    <name type="scientific">Letharia columbiana</name>
    <dbReference type="NCBI Taxonomy" id="112416"/>
    <lineage>
        <taxon>Eukaryota</taxon>
        <taxon>Fungi</taxon>
        <taxon>Dikarya</taxon>
        <taxon>Ascomycota</taxon>
        <taxon>Pezizomycotina</taxon>
        <taxon>Lecanoromycetes</taxon>
        <taxon>OSLEUM clade</taxon>
        <taxon>Lecanoromycetidae</taxon>
        <taxon>Lecanorales</taxon>
        <taxon>Lecanorineae</taxon>
        <taxon>Parmeliaceae</taxon>
        <taxon>Letharia</taxon>
    </lineage>
</organism>
<accession>A0A8H6G4S2</accession>
<dbReference type="EMBL" id="JACCJC010000004">
    <property type="protein sequence ID" value="KAF6240391.1"/>
    <property type="molecule type" value="Genomic_DNA"/>
</dbReference>
<sequence length="88" mass="10451">MISQHIMQREKKAASKPFKVLFFLHVARADLDIDISQFYREDCDMYEYLTAQPIAIIRLHFHWVKAKQTIQKVKKLQYDILAAINNTL</sequence>
<dbReference type="RefSeq" id="XP_037169660.1">
    <property type="nucleotide sequence ID" value="XM_037303938.1"/>
</dbReference>
<evidence type="ECO:0000313" key="2">
    <source>
        <dbReference type="Proteomes" id="UP000578531"/>
    </source>
</evidence>
<proteinExistence type="predicted"/>
<dbReference type="GeneID" id="59283676"/>
<evidence type="ECO:0000313" key="1">
    <source>
        <dbReference type="EMBL" id="KAF6240391.1"/>
    </source>
</evidence>
<reference evidence="1 2" key="1">
    <citation type="journal article" date="2020" name="Genomics">
        <title>Complete, high-quality genomes from long-read metagenomic sequencing of two wolf lichen thalli reveals enigmatic genome architecture.</title>
        <authorList>
            <person name="McKenzie S.K."/>
            <person name="Walston R.F."/>
            <person name="Allen J.L."/>
        </authorList>
    </citation>
    <scope>NUCLEOTIDE SEQUENCE [LARGE SCALE GENOMIC DNA]</scope>
    <source>
        <strain evidence="1">WasteWater2</strain>
    </source>
</reference>
<keyword evidence="2" id="KW-1185">Reference proteome</keyword>
<name>A0A8H6G4S2_9LECA</name>
<protein>
    <submittedName>
        <fullName evidence="1">Uncharacterized protein</fullName>
    </submittedName>
</protein>
<gene>
    <name evidence="1" type="ORF">HO173_002002</name>
</gene>
<dbReference type="AlphaFoldDB" id="A0A8H6G4S2"/>
<dbReference type="Proteomes" id="UP000578531">
    <property type="component" value="Unassembled WGS sequence"/>
</dbReference>
<comment type="caution">
    <text evidence="1">The sequence shown here is derived from an EMBL/GenBank/DDBJ whole genome shotgun (WGS) entry which is preliminary data.</text>
</comment>